<dbReference type="InterPro" id="IPR001810">
    <property type="entry name" value="F-box_dom"/>
</dbReference>
<organism evidence="2 3">
    <name type="scientific">Mycena indigotica</name>
    <dbReference type="NCBI Taxonomy" id="2126181"/>
    <lineage>
        <taxon>Eukaryota</taxon>
        <taxon>Fungi</taxon>
        <taxon>Dikarya</taxon>
        <taxon>Basidiomycota</taxon>
        <taxon>Agaricomycotina</taxon>
        <taxon>Agaricomycetes</taxon>
        <taxon>Agaricomycetidae</taxon>
        <taxon>Agaricales</taxon>
        <taxon>Marasmiineae</taxon>
        <taxon>Mycenaceae</taxon>
        <taxon>Mycena</taxon>
    </lineage>
</organism>
<dbReference type="AlphaFoldDB" id="A0A8H6RYB7"/>
<name>A0A8H6RYB7_9AGAR</name>
<evidence type="ECO:0000313" key="3">
    <source>
        <dbReference type="Proteomes" id="UP000636479"/>
    </source>
</evidence>
<evidence type="ECO:0000313" key="2">
    <source>
        <dbReference type="EMBL" id="KAF7288908.1"/>
    </source>
</evidence>
<proteinExistence type="predicted"/>
<dbReference type="RefSeq" id="XP_037213060.1">
    <property type="nucleotide sequence ID" value="XM_037370468.1"/>
</dbReference>
<accession>A0A8H6RYB7</accession>
<dbReference type="Proteomes" id="UP000636479">
    <property type="component" value="Unassembled WGS sequence"/>
</dbReference>
<sequence length="437" mass="47348">MTTTPAAFPNELLLKIFADLPPSDVHSVALCSQLLRALACEFVFATFHFTPYAFDSETRVLRGPTGYQKEDLLDKLAFFASESIAPHVTSIVLNRLQRKPGLADPPYKRSPFESPFAGDEATHALLLPFFATLDAFRKVHTLRVERVTFTALAVEALAQLRGLHTFTAITSSCTAGLRCSPPTLLVGVKLTGTRFTDITLTALPVFPHVTTLALPLDCRPRQSVLPQLNTAFPAVESLVVDGYGGSGWPAPAADPAMLPRLSKLDIHDAGAAPFLAAAAGPVTQLTVRWSQALALRNSLAAVPPAQLATVTSLELQLENCKRPTFAALCGCFPALEDFKAALHVSHKDHTHADTEAILALVAAIPDFLPRGLRRLRLYYMDSEADEPAENFVVPDPRTLFTQLRTRCAALSAVELMVPFLALEWDGVVEPNGLSQHA</sequence>
<dbReference type="OrthoDB" id="3032326at2759"/>
<dbReference type="SUPFAM" id="SSF81383">
    <property type="entry name" value="F-box domain"/>
    <property type="match status" value="1"/>
</dbReference>
<feature type="domain" description="F-box" evidence="1">
    <location>
        <begin position="8"/>
        <end position="40"/>
    </location>
</feature>
<comment type="caution">
    <text evidence="2">The sequence shown here is derived from an EMBL/GenBank/DDBJ whole genome shotgun (WGS) entry which is preliminary data.</text>
</comment>
<keyword evidence="3" id="KW-1185">Reference proteome</keyword>
<dbReference type="GeneID" id="59352984"/>
<protein>
    <recommendedName>
        <fullName evidence="1">F-box domain-containing protein</fullName>
    </recommendedName>
</protein>
<dbReference type="Pfam" id="PF00646">
    <property type="entry name" value="F-box"/>
    <property type="match status" value="1"/>
</dbReference>
<dbReference type="InterPro" id="IPR036047">
    <property type="entry name" value="F-box-like_dom_sf"/>
</dbReference>
<reference evidence="2" key="1">
    <citation type="submission" date="2020-05" db="EMBL/GenBank/DDBJ databases">
        <title>Mycena genomes resolve the evolution of fungal bioluminescence.</title>
        <authorList>
            <person name="Tsai I.J."/>
        </authorList>
    </citation>
    <scope>NUCLEOTIDE SEQUENCE</scope>
    <source>
        <strain evidence="2">171206Taipei</strain>
    </source>
</reference>
<evidence type="ECO:0000259" key="1">
    <source>
        <dbReference type="Pfam" id="PF00646"/>
    </source>
</evidence>
<gene>
    <name evidence="2" type="ORF">MIND_01406800</name>
</gene>
<dbReference type="CDD" id="cd09917">
    <property type="entry name" value="F-box_SF"/>
    <property type="match status" value="1"/>
</dbReference>
<dbReference type="EMBL" id="JACAZF010000018">
    <property type="protein sequence ID" value="KAF7288908.1"/>
    <property type="molecule type" value="Genomic_DNA"/>
</dbReference>